<protein>
    <submittedName>
        <fullName evidence="6">Transcriptional regulator, LacI family</fullName>
    </submittedName>
</protein>
<dbReference type="AlphaFoldDB" id="J2Y4Y5"/>
<dbReference type="SMART" id="SM00354">
    <property type="entry name" value="HTH_LACI"/>
    <property type="match status" value="1"/>
</dbReference>
<name>J2Y4Y5_PSEFQ</name>
<dbReference type="InterPro" id="IPR000843">
    <property type="entry name" value="HTH_LacI"/>
</dbReference>
<keyword evidence="1" id="KW-0678">Repressor</keyword>
<keyword evidence="4" id="KW-0804">Transcription</keyword>
<proteinExistence type="predicted"/>
<evidence type="ECO:0000256" key="4">
    <source>
        <dbReference type="ARBA" id="ARBA00023163"/>
    </source>
</evidence>
<reference evidence="6" key="1">
    <citation type="journal article" date="2012" name="PLoS Genet.">
        <title>Comparative Genomics of Plant-Associated Pseudomonas spp.: Insights into Diversity and Inheritance of Traits Involved in Multitrophic Interactions.</title>
        <authorList>
            <person name="Loper J.E."/>
            <person name="Hassan K.A."/>
            <person name="Mavrodi D.V."/>
            <person name="Davis E.W.II."/>
            <person name="Lim C.K."/>
            <person name="Shaffer B.T."/>
            <person name="Elbourne L.D."/>
            <person name="Stockwell V.O."/>
            <person name="Hartney S.L."/>
            <person name="Breakwell K."/>
            <person name="Henkels M.D."/>
            <person name="Tetu S.G."/>
            <person name="Rangel L.I."/>
            <person name="Kidarsa T.A."/>
            <person name="Wilson N.L."/>
            <person name="van de Mortel J.E."/>
            <person name="Song C."/>
            <person name="Blumhagen R."/>
            <person name="Radune D."/>
            <person name="Hostetler J.B."/>
            <person name="Brinkac L.M."/>
            <person name="Durkin A.S."/>
            <person name="Kluepfel D.A."/>
            <person name="Wechter W.P."/>
            <person name="Anderson A.J."/>
            <person name="Kim Y.C."/>
            <person name="Pierson L.S.III."/>
            <person name="Pierson E.A."/>
            <person name="Lindow S.E."/>
            <person name="Kobayashi D.Y."/>
            <person name="Raaijmakers J.M."/>
            <person name="Weller D.M."/>
            <person name="Thomashow L.S."/>
            <person name="Allen A.E."/>
            <person name="Paulsen I.T."/>
        </authorList>
    </citation>
    <scope>NUCLEOTIDE SEQUENCE [LARGE SCALE GENOMIC DNA]</scope>
    <source>
        <strain evidence="6">Q2-87</strain>
    </source>
</reference>
<dbReference type="GO" id="GO:0000976">
    <property type="term" value="F:transcription cis-regulatory region binding"/>
    <property type="evidence" value="ECO:0007669"/>
    <property type="project" value="TreeGrafter"/>
</dbReference>
<dbReference type="InterPro" id="IPR028082">
    <property type="entry name" value="Peripla_BP_I"/>
</dbReference>
<dbReference type="Gene3D" id="3.40.50.2300">
    <property type="match status" value="2"/>
</dbReference>
<evidence type="ECO:0000256" key="2">
    <source>
        <dbReference type="ARBA" id="ARBA00023015"/>
    </source>
</evidence>
<dbReference type="InterPro" id="IPR010982">
    <property type="entry name" value="Lambda_DNA-bd_dom_sf"/>
</dbReference>
<evidence type="ECO:0000313" key="6">
    <source>
        <dbReference type="EMBL" id="EJL01869.1"/>
    </source>
</evidence>
<keyword evidence="2" id="KW-0805">Transcription regulation</keyword>
<dbReference type="CDD" id="cd01392">
    <property type="entry name" value="HTH_LacI"/>
    <property type="match status" value="1"/>
</dbReference>
<dbReference type="Pfam" id="PF00356">
    <property type="entry name" value="LacI"/>
    <property type="match status" value="1"/>
</dbReference>
<dbReference type="Pfam" id="PF00532">
    <property type="entry name" value="Peripla_BP_1"/>
    <property type="match status" value="1"/>
</dbReference>
<evidence type="ECO:0000256" key="3">
    <source>
        <dbReference type="ARBA" id="ARBA00023125"/>
    </source>
</evidence>
<dbReference type="GO" id="GO:0003700">
    <property type="term" value="F:DNA-binding transcription factor activity"/>
    <property type="evidence" value="ECO:0007669"/>
    <property type="project" value="TreeGrafter"/>
</dbReference>
<dbReference type="PANTHER" id="PTHR30146">
    <property type="entry name" value="LACI-RELATED TRANSCRIPTIONAL REPRESSOR"/>
    <property type="match status" value="1"/>
</dbReference>
<dbReference type="InterPro" id="IPR001761">
    <property type="entry name" value="Peripla_BP/Lac1_sug-bd_dom"/>
</dbReference>
<feature type="domain" description="HTH lacI-type" evidence="5">
    <location>
        <begin position="2"/>
        <end position="56"/>
    </location>
</feature>
<dbReference type="PANTHER" id="PTHR30146:SF151">
    <property type="entry name" value="HTH-TYPE TRANSCRIPTIONAL REPRESSOR CYTR"/>
    <property type="match status" value="1"/>
</dbReference>
<dbReference type="RefSeq" id="WP_003181022.1">
    <property type="nucleotide sequence ID" value="NZ_CM001558.1"/>
</dbReference>
<dbReference type="PROSITE" id="PS00356">
    <property type="entry name" value="HTH_LACI_1"/>
    <property type="match status" value="1"/>
</dbReference>
<dbReference type="eggNOG" id="COG1609">
    <property type="taxonomic scope" value="Bacteria"/>
</dbReference>
<dbReference type="PRINTS" id="PR00036">
    <property type="entry name" value="HTHLACI"/>
</dbReference>
<accession>J2Y4Y5</accession>
<keyword evidence="3" id="KW-0238">DNA-binding</keyword>
<dbReference type="SUPFAM" id="SSF47413">
    <property type="entry name" value="lambda repressor-like DNA-binding domains"/>
    <property type="match status" value="1"/>
</dbReference>
<dbReference type="PROSITE" id="PS50932">
    <property type="entry name" value="HTH_LACI_2"/>
    <property type="match status" value="1"/>
</dbReference>
<evidence type="ECO:0000259" key="5">
    <source>
        <dbReference type="PROSITE" id="PS50932"/>
    </source>
</evidence>
<dbReference type="EMBL" id="AGBM01000001">
    <property type="protein sequence ID" value="EJL01869.1"/>
    <property type="molecule type" value="Genomic_DNA"/>
</dbReference>
<dbReference type="Gene3D" id="1.10.260.40">
    <property type="entry name" value="lambda repressor-like DNA-binding domains"/>
    <property type="match status" value="1"/>
</dbReference>
<comment type="caution">
    <text evidence="6">The sequence shown here is derived from an EMBL/GenBank/DDBJ whole genome shotgun (WGS) entry which is preliminary data.</text>
</comment>
<evidence type="ECO:0000256" key="1">
    <source>
        <dbReference type="ARBA" id="ARBA00022491"/>
    </source>
</evidence>
<sequence>MTSVKDVAQLAGVSLMTVSRALNNPEKLSAETLQRVRRAIDELQFVPSLSARKMRGDNLQSRTIGVFALDTATTPFAVELLLSIEQTAQQAGWNVFILNLLSNPPTDQNIDLMLSHRPDGLIFSAMGLRQVSIPERLQNKPLILANCLADDNRVVSYVPDDEAGQYRAVHHAFSQGYRRPLCINLPRQSLAWGLRQKGLQRACQAFGLAHEALLQYDLSDHDAYDETAPILDRHIIDGRPQFDILICGNDRIAFCAYQVLLGRGLKIPGDVAVLGYDNMIGIAELFIPPLTTVQLPYYEIGRQAARHLIEGLEMPGVQPVDCPLVVRASVVPASPPRN</sequence>
<dbReference type="HOGENOM" id="CLU_037628_6_1_6"/>
<dbReference type="Proteomes" id="UP000007289">
    <property type="component" value="Chromosome"/>
</dbReference>
<organism evidence="6">
    <name type="scientific">Pseudomonas fluorescens (strain Q2-87)</name>
    <dbReference type="NCBI Taxonomy" id="1038922"/>
    <lineage>
        <taxon>Bacteria</taxon>
        <taxon>Pseudomonadati</taxon>
        <taxon>Pseudomonadota</taxon>
        <taxon>Gammaproteobacteria</taxon>
        <taxon>Pseudomonadales</taxon>
        <taxon>Pseudomonadaceae</taxon>
        <taxon>Pseudomonas</taxon>
    </lineage>
</organism>
<gene>
    <name evidence="6" type="ORF">PflQ2_2378</name>
</gene>
<dbReference type="SUPFAM" id="SSF53822">
    <property type="entry name" value="Periplasmic binding protein-like I"/>
    <property type="match status" value="1"/>
</dbReference>
<dbReference type="CDD" id="cd06288">
    <property type="entry name" value="PBP1_sucrose_transcription_regulator"/>
    <property type="match status" value="1"/>
</dbReference>
<dbReference type="PATRIC" id="fig|1038922.3.peg.3148"/>